<keyword evidence="3" id="KW-0808">Transferase</keyword>
<organism evidence="3 4">
    <name type="scientific">Halorubrum tibetense</name>
    <dbReference type="NCBI Taxonomy" id="175631"/>
    <lineage>
        <taxon>Archaea</taxon>
        <taxon>Methanobacteriati</taxon>
        <taxon>Methanobacteriota</taxon>
        <taxon>Stenosarchaea group</taxon>
        <taxon>Halobacteria</taxon>
        <taxon>Halobacteriales</taxon>
        <taxon>Haloferacaceae</taxon>
        <taxon>Halorubrum</taxon>
    </lineage>
</organism>
<gene>
    <name evidence="3" type="ORF">ACFQEU_13835</name>
</gene>
<dbReference type="GO" id="GO:0016740">
    <property type="term" value="F:transferase activity"/>
    <property type="evidence" value="ECO:0007669"/>
    <property type="project" value="UniProtKB-KW"/>
</dbReference>
<evidence type="ECO:0000259" key="2">
    <source>
        <dbReference type="Pfam" id="PF02397"/>
    </source>
</evidence>
<dbReference type="EMBL" id="JBHSWW010000288">
    <property type="protein sequence ID" value="MFC6754531.1"/>
    <property type="molecule type" value="Genomic_DNA"/>
</dbReference>
<dbReference type="Pfam" id="PF02397">
    <property type="entry name" value="Bac_transf"/>
    <property type="match status" value="1"/>
</dbReference>
<keyword evidence="4" id="KW-1185">Reference proteome</keyword>
<evidence type="ECO:0000256" key="1">
    <source>
        <dbReference type="SAM" id="Phobius"/>
    </source>
</evidence>
<keyword evidence="1" id="KW-1133">Transmembrane helix</keyword>
<feature type="transmembrane region" description="Helical" evidence="1">
    <location>
        <begin position="49"/>
        <end position="71"/>
    </location>
</feature>
<dbReference type="PANTHER" id="PTHR30576:SF0">
    <property type="entry name" value="UNDECAPRENYL-PHOSPHATE N-ACETYLGALACTOSAMINYL 1-PHOSPHATE TRANSFERASE-RELATED"/>
    <property type="match status" value="1"/>
</dbReference>
<dbReference type="PANTHER" id="PTHR30576">
    <property type="entry name" value="COLANIC BIOSYNTHESIS UDP-GLUCOSE LIPID CARRIER TRANSFERASE"/>
    <property type="match status" value="1"/>
</dbReference>
<feature type="transmembrane region" description="Helical" evidence="1">
    <location>
        <begin position="285"/>
        <end position="306"/>
    </location>
</feature>
<protein>
    <submittedName>
        <fullName evidence="3">Sugar transferase</fullName>
    </submittedName>
</protein>
<sequence length="466" mass="51395">MLSGWRYRLISVLGVALLATGTVMAANHPVPQAVFTTYVPVFNRLDPTVLSGERLALVTLLTAGAVVGALFPLYKPRPRRLLDVVLLAQKRVLVGGLAIAAVGFYKWSWRVPRATLTMTVAVLFVVVPMWLVWIRRQPATDPSRAIIVGDDYEQIRRLAAETEFEYLGYLAPSTVEPEAEPPAERVAVVADGGDPGITRLGGLSRIEDALVHYEVETAVLAFSEPDRAEFFGALDACHEHGVAAKVHREFADTVLTAGDDAGPLVDVDVEPWDIQDHMLKRGFDVAFAVVGLVCLAPLAALIAVAIKLDSPGPVLYYQERTAGLGETITVAKFRSMVPEGVSATPSTDDENDRITRVGRVLRRTHLDELPQLWTILKGDMSVVGPRAAWVKEETLLEAETRSWRKRWFVKPGLTGLAQVNGVKSTEPEEKLRYDIAYIRQQSFWFDVKIVIRQIAAVVRDVVGFLR</sequence>
<comment type="caution">
    <text evidence="3">The sequence shown here is derived from an EMBL/GenBank/DDBJ whole genome shotgun (WGS) entry which is preliminary data.</text>
</comment>
<feature type="transmembrane region" description="Helical" evidence="1">
    <location>
        <begin position="92"/>
        <end position="109"/>
    </location>
</feature>
<dbReference type="Proteomes" id="UP001596442">
    <property type="component" value="Unassembled WGS sequence"/>
</dbReference>
<keyword evidence="1" id="KW-0812">Transmembrane</keyword>
<evidence type="ECO:0000313" key="4">
    <source>
        <dbReference type="Proteomes" id="UP001596442"/>
    </source>
</evidence>
<proteinExistence type="predicted"/>
<evidence type="ECO:0000313" key="3">
    <source>
        <dbReference type="EMBL" id="MFC6754531.1"/>
    </source>
</evidence>
<dbReference type="InterPro" id="IPR003362">
    <property type="entry name" value="Bact_transf"/>
</dbReference>
<feature type="transmembrane region" description="Helical" evidence="1">
    <location>
        <begin position="115"/>
        <end position="134"/>
    </location>
</feature>
<accession>A0ABD5SCJ1</accession>
<name>A0ABD5SCJ1_9EURY</name>
<reference evidence="3 4" key="1">
    <citation type="journal article" date="2019" name="Int. J. Syst. Evol. Microbiol.">
        <title>The Global Catalogue of Microorganisms (GCM) 10K type strain sequencing project: providing services to taxonomists for standard genome sequencing and annotation.</title>
        <authorList>
            <consortium name="The Broad Institute Genomics Platform"/>
            <consortium name="The Broad Institute Genome Sequencing Center for Infectious Disease"/>
            <person name="Wu L."/>
            <person name="Ma J."/>
        </authorList>
    </citation>
    <scope>NUCLEOTIDE SEQUENCE [LARGE SCALE GENOMIC DNA]</scope>
    <source>
        <strain evidence="3 4">CGMCC 1.3239</strain>
    </source>
</reference>
<keyword evidence="1" id="KW-0472">Membrane</keyword>
<dbReference type="RefSeq" id="WP_379783096.1">
    <property type="nucleotide sequence ID" value="NZ_JBHSWW010000288.1"/>
</dbReference>
<feature type="domain" description="Bacterial sugar transferase" evidence="2">
    <location>
        <begin position="280"/>
        <end position="458"/>
    </location>
</feature>
<dbReference type="AlphaFoldDB" id="A0ABD5SCJ1"/>